<feature type="compositionally biased region" description="Low complexity" evidence="1">
    <location>
        <begin position="23"/>
        <end position="35"/>
    </location>
</feature>
<feature type="compositionally biased region" description="Basic residues" evidence="1">
    <location>
        <begin position="997"/>
        <end position="1008"/>
    </location>
</feature>
<feature type="compositionally biased region" description="Basic and acidic residues" evidence="1">
    <location>
        <begin position="658"/>
        <end position="667"/>
    </location>
</feature>
<feature type="region of interest" description="Disordered" evidence="1">
    <location>
        <begin position="477"/>
        <end position="505"/>
    </location>
</feature>
<organism evidence="2">
    <name type="scientific">Chaetoceros debilis</name>
    <dbReference type="NCBI Taxonomy" id="122233"/>
    <lineage>
        <taxon>Eukaryota</taxon>
        <taxon>Sar</taxon>
        <taxon>Stramenopiles</taxon>
        <taxon>Ochrophyta</taxon>
        <taxon>Bacillariophyta</taxon>
        <taxon>Coscinodiscophyceae</taxon>
        <taxon>Chaetocerotophycidae</taxon>
        <taxon>Chaetocerotales</taxon>
        <taxon>Chaetocerotaceae</taxon>
        <taxon>Chaetoceros</taxon>
    </lineage>
</organism>
<feature type="compositionally biased region" description="Low complexity" evidence="1">
    <location>
        <begin position="880"/>
        <end position="895"/>
    </location>
</feature>
<reference evidence="2" key="1">
    <citation type="submission" date="2021-01" db="EMBL/GenBank/DDBJ databases">
        <authorList>
            <person name="Corre E."/>
            <person name="Pelletier E."/>
            <person name="Niang G."/>
            <person name="Scheremetjew M."/>
            <person name="Finn R."/>
            <person name="Kale V."/>
            <person name="Holt S."/>
            <person name="Cochrane G."/>
            <person name="Meng A."/>
            <person name="Brown T."/>
            <person name="Cohen L."/>
        </authorList>
    </citation>
    <scope>NUCLEOTIDE SEQUENCE</scope>
    <source>
        <strain evidence="2">MM31A-1</strain>
    </source>
</reference>
<feature type="compositionally biased region" description="Polar residues" evidence="1">
    <location>
        <begin position="914"/>
        <end position="936"/>
    </location>
</feature>
<dbReference type="AlphaFoldDB" id="A0A7S3VGI4"/>
<gene>
    <name evidence="2" type="ORF">CDEB00056_LOCUS23736</name>
</gene>
<feature type="compositionally biased region" description="Low complexity" evidence="1">
    <location>
        <begin position="770"/>
        <end position="782"/>
    </location>
</feature>
<feature type="region of interest" description="Disordered" evidence="1">
    <location>
        <begin position="1"/>
        <end position="92"/>
    </location>
</feature>
<name>A0A7S3VGI4_9STRA</name>
<feature type="region of interest" description="Disordered" evidence="1">
    <location>
        <begin position="617"/>
        <end position="667"/>
    </location>
</feature>
<feature type="compositionally biased region" description="Polar residues" evidence="1">
    <location>
        <begin position="617"/>
        <end position="634"/>
    </location>
</feature>
<evidence type="ECO:0000256" key="1">
    <source>
        <dbReference type="SAM" id="MobiDB-lite"/>
    </source>
</evidence>
<feature type="compositionally biased region" description="Basic and acidic residues" evidence="1">
    <location>
        <begin position="192"/>
        <end position="201"/>
    </location>
</feature>
<feature type="compositionally biased region" description="Low complexity" evidence="1">
    <location>
        <begin position="979"/>
        <end position="996"/>
    </location>
</feature>
<feature type="compositionally biased region" description="Low complexity" evidence="1">
    <location>
        <begin position="739"/>
        <end position="758"/>
    </location>
</feature>
<feature type="compositionally biased region" description="Polar residues" evidence="1">
    <location>
        <begin position="1011"/>
        <end position="1028"/>
    </location>
</feature>
<accession>A0A7S3VGI4</accession>
<feature type="compositionally biased region" description="Polar residues" evidence="1">
    <location>
        <begin position="759"/>
        <end position="769"/>
    </location>
</feature>
<evidence type="ECO:0000313" key="2">
    <source>
        <dbReference type="EMBL" id="CAE0478883.1"/>
    </source>
</evidence>
<dbReference type="EMBL" id="HBIO01030990">
    <property type="protein sequence ID" value="CAE0478883.1"/>
    <property type="molecule type" value="Transcribed_RNA"/>
</dbReference>
<feature type="region of interest" description="Disordered" evidence="1">
    <location>
        <begin position="185"/>
        <end position="204"/>
    </location>
</feature>
<feature type="region of interest" description="Disordered" evidence="1">
    <location>
        <begin position="679"/>
        <end position="790"/>
    </location>
</feature>
<feature type="compositionally biased region" description="Basic residues" evidence="1">
    <location>
        <begin position="40"/>
        <end position="55"/>
    </location>
</feature>
<feature type="compositionally biased region" description="Polar residues" evidence="1">
    <location>
        <begin position="488"/>
        <end position="502"/>
    </location>
</feature>
<sequence length="1120" mass="120458">MARRHIIGAKGNIEIDNSVNEMSNNASSGNSSSSSEGFKRNLRRFARRRSQPKGTKKNEIGESTNIAEGKSGKDGEKSSSSKAVVSGTSSSHYLRLSSPANAIGHIEKDEIMSSSVEKEGQVPELEIEPLDHVSVGSTTDLNMQREREHEPIHIHPHAAAVASTSHFDAEVDTELDVDVGEFFQSNPEMENDSDHDHDHLRPPSASSIASFSSVFKKIQASSANVFQETSTVLNEVIKHTTKCIGGNENSDHQQHGSGAPGVLGLDAATAGLNGAEDVRESWQHLPYVSASTHINQAPIPLRHIQSSPTQSLSHLTFPSSAVHLGKSHGSAFEMKRSVSTPPAFQQSRKGSAFGRVSVGGSVSEILNMNNKEAGGGMVDLRGHGIYRGNSLAGISSTMNHGRPAGRQQFGSGSAFQPVRQQNNNHNHQPLPLCRAISLDDTINSNDGDISVTSSTATSVVSSTSIMTAKAQSLIKARRRRKKKAQVFENFNTSTTSKGSDNLNKSEDASVNEVADSIEKMTVGSFTVGTGISGDEHDSVKDNEFLPSLKSQLSTPEAEMKSVQTPTVSNVKMIKKLRLFKKKKQVEYAAMPVHVDVAGNAPSSVVSTPISKLVQETVSSGMNTPGNNSETNNPISFVPFEGDSNDCARENDEGEVDLDDVHADENLDMSREEDDFLTELRGKESPSPIPPPAYQQINDDDIQSPSTHGPPLPSQPRRRAVRSPSTGNGSRLVLPLGNRSPCSQDSSSFSKSSRSGHSLNTSLNSYSQCQSNTSCSRSVTSSVAEADREVRDTNRKELRRFVEVRETNRRDPRRYEMVDNDGTQSIQSIPSIQSSDTTSTNPHAYLALNSSGVQLRDGANMQIDRFFARNGSGVGAPYGPSIGSGSISGGQIQKSSLHPPPMSGTGGRPPAMNARSPNTVSSNSNSIGLHSTSTVSTGEEPRPPSFINTKLSGGKVVPVAPSPNDDVGYSRLGPGPDAGMSSSSSKSSSMSSKSSSSKSKRRNKTRFYQKMRASTRTPSPCNSFQQISPVKTPLSPPNEFMQQPLPTAGIRRPDVRRHCVNHIPILVSPDARVSNNMGYAPAMSSVAPEINQYSFQPSSRGHGVVTPEKRTIEEHISRFRR</sequence>
<feature type="compositionally biased region" description="Low complexity" evidence="1">
    <location>
        <begin position="80"/>
        <end position="91"/>
    </location>
</feature>
<protein>
    <submittedName>
        <fullName evidence="2">Uncharacterized protein</fullName>
    </submittedName>
</protein>
<feature type="compositionally biased region" description="Basic and acidic residues" evidence="1">
    <location>
        <begin position="70"/>
        <end position="79"/>
    </location>
</feature>
<proteinExistence type="predicted"/>
<feature type="region of interest" description="Disordered" evidence="1">
    <location>
        <begin position="878"/>
        <end position="1037"/>
    </location>
</feature>